<evidence type="ECO:0000259" key="2">
    <source>
        <dbReference type="Pfam" id="PF07238"/>
    </source>
</evidence>
<dbReference type="AlphaFoldDB" id="A0A7X6N5W1"/>
<name>A0A7X6N5W1_9VIBR</name>
<evidence type="ECO:0000313" key="4">
    <source>
        <dbReference type="EMBL" id="MDE1345406.1"/>
    </source>
</evidence>
<dbReference type="Proteomes" id="UP001140973">
    <property type="component" value="Unassembled WGS sequence"/>
</dbReference>
<keyword evidence="1" id="KW-0547">Nucleotide-binding</keyword>
<dbReference type="EMBL" id="JAKNAP010000004">
    <property type="protein sequence ID" value="MDE1356171.1"/>
    <property type="molecule type" value="Genomic_DNA"/>
</dbReference>
<evidence type="ECO:0000313" key="5">
    <source>
        <dbReference type="EMBL" id="MDE1356171.1"/>
    </source>
</evidence>
<evidence type="ECO:0000313" key="3">
    <source>
        <dbReference type="EMBL" id="MDE1243490.1"/>
    </source>
</evidence>
<dbReference type="Pfam" id="PF07238">
    <property type="entry name" value="PilZ"/>
    <property type="match status" value="1"/>
</dbReference>
<dbReference type="Gene3D" id="2.40.10.220">
    <property type="entry name" value="predicted glycosyltransferase like domains"/>
    <property type="match status" value="1"/>
</dbReference>
<dbReference type="Proteomes" id="UP001239257">
    <property type="component" value="Chromosome 1"/>
</dbReference>
<sequence length="125" mass="14020">MIERRRFSRIIYQMPASVVQGSHHIATTIQDLSLHGLLLSSPKSDKLNINETAQVEFTLPESDITISLVANLISINNNVIRAIIDHIDIDSIAHLRRLVELNVGDDALLHRELEYLSDLGDIDAE</sequence>
<proteinExistence type="predicted"/>
<reference evidence="4" key="1">
    <citation type="submission" date="2022-02" db="EMBL/GenBank/DDBJ databases">
        <title>Emergence and expansion in Europe of a Vibrio aestuarianus clonal complex pathogenic for oysters.</title>
        <authorList>
            <person name="Mesnil A."/>
            <person name="Travers M.-A."/>
        </authorList>
    </citation>
    <scope>NUCLEOTIDE SEQUENCE</scope>
    <source>
        <strain evidence="5">151-ITT-15-cp-1</strain>
        <strain evidence="3">19_064_11T1</strain>
        <strain evidence="4">19_064_15T1</strain>
        <strain evidence="6">U29</strain>
    </source>
</reference>
<dbReference type="PIRSF" id="PIRSF028141">
    <property type="entry name" value="C-di-GMP_BP_PA4608"/>
    <property type="match status" value="1"/>
</dbReference>
<dbReference type="Proteomes" id="UP001140978">
    <property type="component" value="Unassembled WGS sequence"/>
</dbReference>
<dbReference type="InterPro" id="IPR009875">
    <property type="entry name" value="PilZ_domain"/>
</dbReference>
<evidence type="ECO:0000313" key="6">
    <source>
        <dbReference type="EMBL" id="WGK81980.1"/>
    </source>
</evidence>
<organism evidence="4 7">
    <name type="scientific">Vibrio aestuarianus</name>
    <dbReference type="NCBI Taxonomy" id="28171"/>
    <lineage>
        <taxon>Bacteria</taxon>
        <taxon>Pseudomonadati</taxon>
        <taxon>Pseudomonadota</taxon>
        <taxon>Gammaproteobacteria</taxon>
        <taxon>Vibrionales</taxon>
        <taxon>Vibrionaceae</taxon>
        <taxon>Vibrio</taxon>
    </lineage>
</organism>
<dbReference type="Proteomes" id="UP001140979">
    <property type="component" value="Unassembled WGS sequence"/>
</dbReference>
<accession>A0A7X6N5W1</accession>
<dbReference type="RefSeq" id="WP_171980864.1">
    <property type="nucleotide sequence ID" value="NZ_CP118709.1"/>
</dbReference>
<dbReference type="EMBL" id="CP118709">
    <property type="protein sequence ID" value="WGK81980.1"/>
    <property type="molecule type" value="Genomic_DNA"/>
</dbReference>
<dbReference type="EMBL" id="JAKNBA010000031">
    <property type="protein sequence ID" value="MDE1243490.1"/>
    <property type="molecule type" value="Genomic_DNA"/>
</dbReference>
<dbReference type="InterPro" id="IPR027021">
    <property type="entry name" value="C-di-GMP_BP_PA4608"/>
</dbReference>
<feature type="domain" description="PilZ" evidence="2">
    <location>
        <begin position="3"/>
        <end position="100"/>
    </location>
</feature>
<dbReference type="GO" id="GO:0035438">
    <property type="term" value="F:cyclic-di-GMP binding"/>
    <property type="evidence" value="ECO:0007669"/>
    <property type="project" value="InterPro"/>
</dbReference>
<comment type="function">
    <text evidence="1">Binds the second messenger bis-(3'-5') cyclic dimeric guanosine monophosphate (c-di-GMP). Can bind two c-di-GMP molecules per monomer. May play a role in bacterial second-messenger regulated processes. Binding to c-di-GMP induces a conformational change of the C- and N-termini resulting in the exposure of a highly negative surface on one side of the protein to a possible effector protein.</text>
</comment>
<keyword evidence="1" id="KW-0973">c-di-GMP</keyword>
<gene>
    <name evidence="5" type="ORF">L9W73_02395</name>
    <name evidence="3" type="ORF">L9W94_15265</name>
    <name evidence="4" type="ORF">L9X51_02995</name>
    <name evidence="6" type="ORF">PYE51_01635</name>
</gene>
<dbReference type="EMBL" id="JAKNAX010000005">
    <property type="protein sequence ID" value="MDE1345406.1"/>
    <property type="molecule type" value="Genomic_DNA"/>
</dbReference>
<comment type="subunit">
    <text evidence="1">Monomer in both c-di-GMP-bound and free forms.</text>
</comment>
<evidence type="ECO:0000256" key="1">
    <source>
        <dbReference type="PIRNR" id="PIRNR028141"/>
    </source>
</evidence>
<evidence type="ECO:0000313" key="7">
    <source>
        <dbReference type="Proteomes" id="UP001140978"/>
    </source>
</evidence>
<protein>
    <recommendedName>
        <fullName evidence="1">Cyclic diguanosine monophosphate-binding protein</fullName>
        <shortName evidence="1">c-di-GMP-binding protein</shortName>
    </recommendedName>
    <alternativeName>
        <fullName evidence="1">Pilz domain-containing protein</fullName>
    </alternativeName>
</protein>
<dbReference type="SUPFAM" id="SSF141371">
    <property type="entry name" value="PilZ domain-like"/>
    <property type="match status" value="1"/>
</dbReference>